<organism evidence="3 4">
    <name type="scientific">Acinetobacter baumannii (strain ATCC 19606 / DSM 30007 / JCM 6841 / CCUG 19606 / CIP 70.34 / NBRC 109757 / NCIMB 12457 / NCTC 12156 / 81)</name>
    <dbReference type="NCBI Taxonomy" id="575584"/>
    <lineage>
        <taxon>Bacteria</taxon>
        <taxon>Pseudomonadati</taxon>
        <taxon>Pseudomonadota</taxon>
        <taxon>Gammaproteobacteria</taxon>
        <taxon>Moraxellales</taxon>
        <taxon>Moraxellaceae</taxon>
        <taxon>Acinetobacter</taxon>
        <taxon>Acinetobacter calcoaceticus/baumannii complex</taxon>
    </lineage>
</organism>
<gene>
    <name evidence="3" type="ORF">HMPREF0010_00610</name>
</gene>
<reference evidence="4" key="1">
    <citation type="journal article" date="2012" name="PLoS ONE">
        <title>The success of Acinetobacter species; genetic, metabolic and virulence attributes.</title>
        <authorList>
            <person name="Peleg A.Y."/>
            <person name="de Breij A."/>
            <person name="Adams M.D."/>
            <person name="Cerqueira G.M."/>
            <person name="Mocali S."/>
            <person name="Galardini M."/>
            <person name="Nibbering P.H."/>
            <person name="Earl A.M."/>
            <person name="Ward D.V."/>
            <person name="Paterson D.L."/>
            <person name="Seifert H."/>
            <person name="Dijkshoorn L."/>
        </authorList>
    </citation>
    <scope>NUCLEOTIDE SEQUENCE [LARGE SCALE GENOMIC DNA]</scope>
    <source>
        <strain evidence="4">ATCC 19606 / DSM 30007 / JCM 6841 / CCUG 19606 / CIP 70.34 / NBRC 109757 / NCIMB 12457 / NCTC 12156 / 81</strain>
    </source>
</reference>
<evidence type="ECO:0000313" key="3">
    <source>
        <dbReference type="EMBL" id="EEX04845.1"/>
    </source>
</evidence>
<accession>D0C780</accession>
<keyword evidence="2" id="KW-1133">Transmembrane helix</keyword>
<dbReference type="Proteomes" id="UP000005740">
    <property type="component" value="Unassembled WGS sequence"/>
</dbReference>
<feature type="region of interest" description="Disordered" evidence="1">
    <location>
        <begin position="38"/>
        <end position="72"/>
    </location>
</feature>
<sequence>MISQKFLRQLKRCKMLKSILVLGTGIAIGMCMYKKKQKNSKSFSTDSDTDSLISKDNNKSKDDNSLDNAVQV</sequence>
<evidence type="ECO:0000313" key="4">
    <source>
        <dbReference type="Proteomes" id="UP000005740"/>
    </source>
</evidence>
<evidence type="ECO:0000256" key="1">
    <source>
        <dbReference type="SAM" id="MobiDB-lite"/>
    </source>
</evidence>
<dbReference type="AlphaFoldDB" id="D0C780"/>
<proteinExistence type="predicted"/>
<evidence type="ECO:0000256" key="2">
    <source>
        <dbReference type="SAM" id="Phobius"/>
    </source>
</evidence>
<keyword evidence="2" id="KW-0812">Transmembrane</keyword>
<feature type="transmembrane region" description="Helical" evidence="2">
    <location>
        <begin position="15"/>
        <end position="33"/>
    </location>
</feature>
<dbReference type="BioCyc" id="ABAU575584-HMP:GM69-615-MONOMER"/>
<protein>
    <submittedName>
        <fullName evidence="3">Uncharacterized protein</fullName>
    </submittedName>
</protein>
<keyword evidence="2" id="KW-0472">Membrane</keyword>
<feature type="compositionally biased region" description="Low complexity" evidence="1">
    <location>
        <begin position="40"/>
        <end position="55"/>
    </location>
</feature>
<name>D0C780_ACIB2</name>
<dbReference type="EMBL" id="GG704572">
    <property type="protein sequence ID" value="EEX04845.1"/>
    <property type="molecule type" value="Genomic_DNA"/>
</dbReference>